<evidence type="ECO:0000256" key="1">
    <source>
        <dbReference type="ARBA" id="ARBA00001862"/>
    </source>
</evidence>
<keyword evidence="11" id="KW-0808">Transferase</keyword>
<evidence type="ECO:0000256" key="10">
    <source>
        <dbReference type="ARBA" id="ARBA00022842"/>
    </source>
</evidence>
<dbReference type="InterPro" id="IPR010023">
    <property type="entry name" value="KdsC_fam"/>
</dbReference>
<dbReference type="SUPFAM" id="SSF53448">
    <property type="entry name" value="Nucleotide-diphospho-sugar transferases"/>
    <property type="match status" value="1"/>
</dbReference>
<geneLocation type="plasmid" evidence="11 12">
    <name>unnamed3</name>
</geneLocation>
<dbReference type="SFLD" id="SFLDG01138">
    <property type="entry name" value="C1.6.2:_Deoxy-d-mannose-octulo"/>
    <property type="match status" value="1"/>
</dbReference>
<evidence type="ECO:0000256" key="3">
    <source>
        <dbReference type="ARBA" id="ARBA00005141"/>
    </source>
</evidence>
<dbReference type="PANTHER" id="PTHR21485">
    <property type="entry name" value="HAD SUPERFAMILY MEMBERS CMAS AND KDSC"/>
    <property type="match status" value="1"/>
</dbReference>
<evidence type="ECO:0000256" key="7">
    <source>
        <dbReference type="ARBA" id="ARBA00012491"/>
    </source>
</evidence>
<reference evidence="11 12" key="1">
    <citation type="submission" date="2019-05" db="EMBL/GenBank/DDBJ databases">
        <title>Pseudorhodobacter turbinis sp. nov., isolated from the gut of the Korean turban shell.</title>
        <authorList>
            <person name="Jeong Y.-S."/>
            <person name="Kang W.-R."/>
            <person name="Bae J.-W."/>
        </authorList>
    </citation>
    <scope>NUCLEOTIDE SEQUENCE [LARGE SCALE GENOMIC DNA]</scope>
    <source>
        <strain evidence="11 12">S12M18</strain>
        <plasmid evidence="11 12">unnamed3</plasmid>
    </source>
</reference>
<dbReference type="GO" id="GO:0008781">
    <property type="term" value="F:N-acylneuraminate cytidylyltransferase activity"/>
    <property type="evidence" value="ECO:0007669"/>
    <property type="project" value="UniProtKB-EC"/>
</dbReference>
<organism evidence="11 12">
    <name type="scientific">Pseudorhodobacter turbinis</name>
    <dbReference type="NCBI Taxonomy" id="2500533"/>
    <lineage>
        <taxon>Bacteria</taxon>
        <taxon>Pseudomonadati</taxon>
        <taxon>Pseudomonadota</taxon>
        <taxon>Alphaproteobacteria</taxon>
        <taxon>Rhodobacterales</taxon>
        <taxon>Paracoccaceae</taxon>
        <taxon>Pseudorhodobacter</taxon>
    </lineage>
</organism>
<dbReference type="Pfam" id="PF02348">
    <property type="entry name" value="CTP_transf_3"/>
    <property type="match status" value="1"/>
</dbReference>
<evidence type="ECO:0000256" key="6">
    <source>
        <dbReference type="ARBA" id="ARBA00011881"/>
    </source>
</evidence>
<evidence type="ECO:0000256" key="9">
    <source>
        <dbReference type="ARBA" id="ARBA00022801"/>
    </source>
</evidence>
<dbReference type="SFLD" id="SFLDG01136">
    <property type="entry name" value="C1.6:_Phosphoserine_Phosphatas"/>
    <property type="match status" value="1"/>
</dbReference>
<evidence type="ECO:0000256" key="2">
    <source>
        <dbReference type="ARBA" id="ARBA00001946"/>
    </source>
</evidence>
<evidence type="ECO:0000313" key="12">
    <source>
        <dbReference type="Proteomes" id="UP000298631"/>
    </source>
</evidence>
<comment type="catalytic activity">
    <reaction evidence="1">
        <text>an N-acylneuraminate + CTP = a CMP-N-acyl-beta-neuraminate + diphosphate</text>
        <dbReference type="Rhea" id="RHEA:11344"/>
        <dbReference type="ChEBI" id="CHEBI:33019"/>
        <dbReference type="ChEBI" id="CHEBI:37563"/>
        <dbReference type="ChEBI" id="CHEBI:60073"/>
        <dbReference type="ChEBI" id="CHEBI:68671"/>
        <dbReference type="EC" id="2.7.7.43"/>
    </reaction>
</comment>
<evidence type="ECO:0000313" key="11">
    <source>
        <dbReference type="EMBL" id="QCO58155.1"/>
    </source>
</evidence>
<dbReference type="InterPro" id="IPR023214">
    <property type="entry name" value="HAD_sf"/>
</dbReference>
<keyword evidence="9" id="KW-0378">Hydrolase</keyword>
<dbReference type="InterPro" id="IPR050793">
    <property type="entry name" value="CMP-NeuNAc_synthase"/>
</dbReference>
<dbReference type="UniPathway" id="UPA00628"/>
<protein>
    <recommendedName>
        <fullName evidence="7">N-acylneuraminate cytidylyltransferase</fullName>
        <ecNumber evidence="7">2.7.7.43</ecNumber>
    </recommendedName>
</protein>
<dbReference type="GO" id="GO:0006054">
    <property type="term" value="P:N-acetylneuraminate metabolic process"/>
    <property type="evidence" value="ECO:0007669"/>
    <property type="project" value="UniProtKB-UniPathway"/>
</dbReference>
<proteinExistence type="inferred from homology"/>
<dbReference type="InterPro" id="IPR036412">
    <property type="entry name" value="HAD-like_sf"/>
</dbReference>
<keyword evidence="11" id="KW-0548">Nucleotidyltransferase</keyword>
<dbReference type="InterPro" id="IPR003329">
    <property type="entry name" value="Cytidylyl_trans"/>
</dbReference>
<dbReference type="CDD" id="cd02513">
    <property type="entry name" value="CMP-NeuAc_Synthase"/>
    <property type="match status" value="1"/>
</dbReference>
<sequence>MISRSNMSSAQSATVILARGGSKGVPHKNLRVVGGVSLIGRAVRAGLQAQSQAAVYVSTDDRAIADEARLHGARIIDRPADLSGDGASSEAGWLHALPLIRADFPELGQLVFLQCTSPFIKGSDIDACVQAMLEAGAACALSVVEDHSFLWGLDAQGRGIGQNHDHTKQRKRRQDLPPQYRENGAIYCVDAAAFEATGQRFCGTVALCPVDQPALEIDSLADLDLASVMAQSIDQNGVDPAALKNIRALVMDFDGVHTDNMVLTDQDGRETVRTSRGDGMGLAELAWHTDIKRLIVSKERNPVVLARAAKLGIEVQSAIDDKVAALDLWLMEQGLEWSQMLYIGNDINDAAAMRKAGLSACPSDAHGDILRLAQWILPQPGGRGALRHLCDTLVAAQGRNPG</sequence>
<keyword evidence="10" id="KW-0460">Magnesium</keyword>
<dbReference type="Gene3D" id="3.40.50.1000">
    <property type="entry name" value="HAD superfamily/HAD-like"/>
    <property type="match status" value="1"/>
</dbReference>
<accession>A0A4P8EMU3</accession>
<dbReference type="GO" id="GO:0046872">
    <property type="term" value="F:metal ion binding"/>
    <property type="evidence" value="ECO:0007669"/>
    <property type="project" value="UniProtKB-KW"/>
</dbReference>
<dbReference type="KEGG" id="pseb:EOK75_20580"/>
<dbReference type="GO" id="GO:0016788">
    <property type="term" value="F:hydrolase activity, acting on ester bonds"/>
    <property type="evidence" value="ECO:0007669"/>
    <property type="project" value="InterPro"/>
</dbReference>
<dbReference type="EC" id="2.7.7.43" evidence="7"/>
<dbReference type="Gene3D" id="3.90.550.10">
    <property type="entry name" value="Spore Coat Polysaccharide Biosynthesis Protein SpsA, Chain A"/>
    <property type="match status" value="1"/>
</dbReference>
<comment type="pathway">
    <text evidence="3">Amino-sugar metabolism; N-acetylneuraminate metabolism.</text>
</comment>
<gene>
    <name evidence="11" type="ORF">EOK75_20580</name>
</gene>
<keyword evidence="11" id="KW-0614">Plasmid</keyword>
<name>A0A4P8EMU3_9RHOB</name>
<evidence type="ECO:0000256" key="4">
    <source>
        <dbReference type="ARBA" id="ARBA00005893"/>
    </source>
</evidence>
<dbReference type="PANTHER" id="PTHR21485:SF3">
    <property type="entry name" value="N-ACYLNEURAMINATE CYTIDYLYLTRANSFERASE"/>
    <property type="match status" value="1"/>
</dbReference>
<comment type="cofactor">
    <cofactor evidence="2">
        <name>Mg(2+)</name>
        <dbReference type="ChEBI" id="CHEBI:18420"/>
    </cofactor>
</comment>
<comment type="subunit">
    <text evidence="6">Homotetramer.</text>
</comment>
<evidence type="ECO:0000256" key="8">
    <source>
        <dbReference type="ARBA" id="ARBA00022723"/>
    </source>
</evidence>
<keyword evidence="12" id="KW-1185">Reference proteome</keyword>
<comment type="similarity">
    <text evidence="5">Belongs to the CMP-NeuNAc synthase family.</text>
</comment>
<comment type="similarity">
    <text evidence="4">Belongs to the KdsC family.</text>
</comment>
<dbReference type="InterPro" id="IPR029044">
    <property type="entry name" value="Nucleotide-diphossugar_trans"/>
</dbReference>
<dbReference type="Proteomes" id="UP000298631">
    <property type="component" value="Plasmid unnamed3"/>
</dbReference>
<dbReference type="SUPFAM" id="SSF56784">
    <property type="entry name" value="HAD-like"/>
    <property type="match status" value="1"/>
</dbReference>
<dbReference type="SFLD" id="SFLDS00003">
    <property type="entry name" value="Haloacid_Dehalogenase"/>
    <property type="match status" value="1"/>
</dbReference>
<evidence type="ECO:0000256" key="5">
    <source>
        <dbReference type="ARBA" id="ARBA00010726"/>
    </source>
</evidence>
<dbReference type="OrthoDB" id="9805604at2"/>
<dbReference type="AlphaFoldDB" id="A0A4P8EMU3"/>
<keyword evidence="8" id="KW-0479">Metal-binding</keyword>
<dbReference type="EMBL" id="CP039967">
    <property type="protein sequence ID" value="QCO58155.1"/>
    <property type="molecule type" value="Genomic_DNA"/>
</dbReference>